<dbReference type="PANTHER" id="PTHR40274:SF3">
    <property type="entry name" value="VIRGINIAMYCIN B LYASE"/>
    <property type="match status" value="1"/>
</dbReference>
<evidence type="ECO:0000313" key="3">
    <source>
        <dbReference type="EMBL" id="CAB4913836.1"/>
    </source>
</evidence>
<dbReference type="PANTHER" id="PTHR40274">
    <property type="entry name" value="VIRGINIAMYCIN B LYASE"/>
    <property type="match status" value="1"/>
</dbReference>
<dbReference type="Pfam" id="PF24684">
    <property type="entry name" value="Vgb_lyase"/>
    <property type="match status" value="1"/>
</dbReference>
<accession>A0A6J6KU57</accession>
<evidence type="ECO:0000313" key="2">
    <source>
        <dbReference type="EMBL" id="CAB4653052.1"/>
    </source>
</evidence>
<dbReference type="EMBL" id="CAFBMO010000064">
    <property type="protein sequence ID" value="CAB4913836.1"/>
    <property type="molecule type" value="Genomic_DNA"/>
</dbReference>
<dbReference type="Gene3D" id="2.130.10.10">
    <property type="entry name" value="YVTN repeat-like/Quinoprotein amine dehydrogenase"/>
    <property type="match status" value="1"/>
</dbReference>
<dbReference type="Gene3D" id="2.60.40.2700">
    <property type="match status" value="1"/>
</dbReference>
<proteinExistence type="predicted"/>
<evidence type="ECO:0000313" key="1">
    <source>
        <dbReference type="EMBL" id="CAB4618769.1"/>
    </source>
</evidence>
<sequence length="539" mass="54320">MSIRMSSRPIVVVAALAISLAGLAVPSFAATGDDTSFALAAGSSPFGSVLGPDNNIWVTTGAANSIAKVDAKGAVTNYPLPTASSNPRSITVGSDRNLWFTQQAGNKIGRITTAGVITEFAIPTAASEPVVIAPGPDGNLWFTEQAGNKIGRITTAGVITEFAVPTAASAPYAIVAGPTGSNDMYFTESAGDKIGKITSSGAITEIPLAPGSKPAGITTVASTLWIAEFGTNKVAQLQGNTVLEISLPAGTSPIWVTQGPGPTMWVSLFGTSQMAVLSAAGALQATYALEAGSKPAVSAQGADGNMWVAENGTGKIGRVLSGQTPIVATAPAITPTTAAVGATLTASSGVWAYEPTAYVYSWQSCTTNATTNCTAIANAASATYVVTAADSGKFIGAKVAATNLNGTVPAIATNLVQVGGTATPAATPTPTPTATAGAKPVATFVTVTAAPKIKRGKTTVITLALSPNTAAGLVNITYKSGATKSVVKGLKANNGLLTTTWTPPANWPIGKTRVTARFFPTTPTVNLRGSGYDIIMVRK</sequence>
<dbReference type="InterPro" id="IPR015943">
    <property type="entry name" value="WD40/YVTN_repeat-like_dom_sf"/>
</dbReference>
<dbReference type="EMBL" id="CAEZWR010000003">
    <property type="protein sequence ID" value="CAB4653052.1"/>
    <property type="molecule type" value="Genomic_DNA"/>
</dbReference>
<dbReference type="EMBL" id="CAEZVB010000018">
    <property type="protein sequence ID" value="CAB4618769.1"/>
    <property type="molecule type" value="Genomic_DNA"/>
</dbReference>
<dbReference type="SUPFAM" id="SSF63829">
    <property type="entry name" value="Calcium-dependent phosphotriesterase"/>
    <property type="match status" value="1"/>
</dbReference>
<reference evidence="2" key="1">
    <citation type="submission" date="2020-05" db="EMBL/GenBank/DDBJ databases">
        <authorList>
            <person name="Chiriac C."/>
            <person name="Salcher M."/>
            <person name="Ghai R."/>
            <person name="Kavagutti S V."/>
        </authorList>
    </citation>
    <scope>NUCLEOTIDE SEQUENCE</scope>
</reference>
<dbReference type="SUPFAM" id="SSF101898">
    <property type="entry name" value="NHL repeat"/>
    <property type="match status" value="1"/>
</dbReference>
<gene>
    <name evidence="1" type="ORF">UFOPK1908_00591</name>
    <name evidence="2" type="ORF">UFOPK2282_00051</name>
    <name evidence="3" type="ORF">UFOPK3576_01303</name>
</gene>
<protein>
    <submittedName>
        <fullName evidence="2">Unannotated protein</fullName>
    </submittedName>
</protein>
<organism evidence="2">
    <name type="scientific">freshwater metagenome</name>
    <dbReference type="NCBI Taxonomy" id="449393"/>
    <lineage>
        <taxon>unclassified sequences</taxon>
        <taxon>metagenomes</taxon>
        <taxon>ecological metagenomes</taxon>
    </lineage>
</organism>
<dbReference type="InterPro" id="IPR051344">
    <property type="entry name" value="Vgb"/>
</dbReference>
<name>A0A6J6KU57_9ZZZZ</name>
<dbReference type="AlphaFoldDB" id="A0A6J6KU57"/>